<comment type="caution">
    <text evidence="1">The sequence shown here is derived from an EMBL/GenBank/DDBJ whole genome shotgun (WGS) entry which is preliminary data.</text>
</comment>
<reference evidence="1" key="1">
    <citation type="submission" date="2021-06" db="EMBL/GenBank/DDBJ databases">
        <authorList>
            <person name="Kallberg Y."/>
            <person name="Tangrot J."/>
            <person name="Rosling A."/>
        </authorList>
    </citation>
    <scope>NUCLEOTIDE SEQUENCE</scope>
    <source>
        <strain evidence="1">FL966</strain>
    </source>
</reference>
<organism evidence="1 2">
    <name type="scientific">Cetraspora pellucida</name>
    <dbReference type="NCBI Taxonomy" id="1433469"/>
    <lineage>
        <taxon>Eukaryota</taxon>
        <taxon>Fungi</taxon>
        <taxon>Fungi incertae sedis</taxon>
        <taxon>Mucoromycota</taxon>
        <taxon>Glomeromycotina</taxon>
        <taxon>Glomeromycetes</taxon>
        <taxon>Diversisporales</taxon>
        <taxon>Gigasporaceae</taxon>
        <taxon>Cetraspora</taxon>
    </lineage>
</organism>
<proteinExistence type="predicted"/>
<accession>A0A9N9IT81</accession>
<name>A0A9N9IT81_9GLOM</name>
<feature type="non-terminal residue" evidence="1">
    <location>
        <position position="1"/>
    </location>
</feature>
<gene>
    <name evidence="1" type="ORF">CPELLU_LOCUS14618</name>
</gene>
<dbReference type="Proteomes" id="UP000789759">
    <property type="component" value="Unassembled WGS sequence"/>
</dbReference>
<sequence>LIHDECEYIDLDEIESVNADLLEEFFPTMDDEMDVEIKETPTKIQNLTPCVIIDYINSEVKHCNSTTNLWRLQQIIGTRKIDAHAVENIQGNSTTNL</sequence>
<evidence type="ECO:0000313" key="2">
    <source>
        <dbReference type="Proteomes" id="UP000789759"/>
    </source>
</evidence>
<protein>
    <submittedName>
        <fullName evidence="1">19116_t:CDS:1</fullName>
    </submittedName>
</protein>
<evidence type="ECO:0000313" key="1">
    <source>
        <dbReference type="EMBL" id="CAG8749656.1"/>
    </source>
</evidence>
<dbReference type="EMBL" id="CAJVQA010017615">
    <property type="protein sequence ID" value="CAG8749656.1"/>
    <property type="molecule type" value="Genomic_DNA"/>
</dbReference>
<dbReference type="OrthoDB" id="2414858at2759"/>
<dbReference type="AlphaFoldDB" id="A0A9N9IT81"/>
<keyword evidence="2" id="KW-1185">Reference proteome</keyword>